<keyword evidence="2" id="KW-0378">Hydrolase</keyword>
<keyword evidence="2" id="KW-0624">Polysaccharide degradation</keyword>
<organism evidence="2 3">
    <name type="scientific">Enhygromyxa salina</name>
    <dbReference type="NCBI Taxonomy" id="215803"/>
    <lineage>
        <taxon>Bacteria</taxon>
        <taxon>Pseudomonadati</taxon>
        <taxon>Myxococcota</taxon>
        <taxon>Polyangia</taxon>
        <taxon>Nannocystales</taxon>
        <taxon>Nannocystaceae</taxon>
        <taxon>Enhygromyxa</taxon>
    </lineage>
</organism>
<protein>
    <submittedName>
        <fullName evidence="2">Endo-1,4-beta-xylanase A</fullName>
    </submittedName>
</protein>
<dbReference type="GO" id="GO:0045493">
    <property type="term" value="P:xylan catabolic process"/>
    <property type="evidence" value="ECO:0007669"/>
    <property type="project" value="UniProtKB-KW"/>
</dbReference>
<accession>A0A0C1ZYP3</accession>
<dbReference type="Proteomes" id="UP000031599">
    <property type="component" value="Unassembled WGS sequence"/>
</dbReference>
<dbReference type="EMBL" id="JMCC02000039">
    <property type="protein sequence ID" value="KIG16353.1"/>
    <property type="molecule type" value="Genomic_DNA"/>
</dbReference>
<feature type="region of interest" description="Disordered" evidence="1">
    <location>
        <begin position="1"/>
        <end position="56"/>
    </location>
</feature>
<proteinExistence type="predicted"/>
<keyword evidence="2" id="KW-0326">Glycosidase</keyword>
<name>A0A0C1ZYP3_9BACT</name>
<keyword evidence="2" id="KW-0119">Carbohydrate metabolism</keyword>
<feature type="compositionally biased region" description="Acidic residues" evidence="1">
    <location>
        <begin position="16"/>
        <end position="35"/>
    </location>
</feature>
<dbReference type="AlphaFoldDB" id="A0A0C1ZYP3"/>
<comment type="caution">
    <text evidence="2">The sequence shown here is derived from an EMBL/GenBank/DDBJ whole genome shotgun (WGS) entry which is preliminary data.</text>
</comment>
<gene>
    <name evidence="2" type="ORF">DB30_04520</name>
</gene>
<keyword evidence="2" id="KW-0858">Xylan degradation</keyword>
<dbReference type="GO" id="GO:0016798">
    <property type="term" value="F:hydrolase activity, acting on glycosyl bonds"/>
    <property type="evidence" value="ECO:0007669"/>
    <property type="project" value="UniProtKB-KW"/>
</dbReference>
<reference evidence="2 3" key="1">
    <citation type="submission" date="2014-12" db="EMBL/GenBank/DDBJ databases">
        <title>Genome assembly of Enhygromyxa salina DSM 15201.</title>
        <authorList>
            <person name="Sharma G."/>
            <person name="Subramanian S."/>
        </authorList>
    </citation>
    <scope>NUCLEOTIDE SEQUENCE [LARGE SCALE GENOMIC DNA]</scope>
    <source>
        <strain evidence="2 3">DSM 15201</strain>
    </source>
</reference>
<evidence type="ECO:0000313" key="3">
    <source>
        <dbReference type="Proteomes" id="UP000031599"/>
    </source>
</evidence>
<evidence type="ECO:0000256" key="1">
    <source>
        <dbReference type="SAM" id="MobiDB-lite"/>
    </source>
</evidence>
<evidence type="ECO:0000313" key="2">
    <source>
        <dbReference type="EMBL" id="KIG16353.1"/>
    </source>
</evidence>
<sequence length="488" mass="51047">MGPNPLIDAGGPGDGDAGDGDSGDGDPGDGDPGDGDLDHGDPSDSDGDPGDCDNGILDGDETDVDCGGSCSGCEPGGACLVGGDCDSSVCDAEVCAAATCTDGVKNGDERNPDCGGSCRFCAHSEFVAQLDDFEGGHAAAPNVAMFQDGVFAVLYSSFGDGFRLRWFDEFAAPISTGIPVTDQVTQSDPYSARGVIATQDLDSHDVFAVINGLNAMSTSTDVFSIRRGPNTSASHLSIYQGPDTVFRADGVLDGNIATFVFEKDGEVWLRRHNYSLNIPLGTAIRANPDFALRPAKHATITQRNGVAVVAWFACDPMDPNDCDLELRSSDFGWIEDAPVKLNLAPQGYGYPEVAVGEDGRVALAWGGGVTHNRQAWAALLEPGLVLDGAPWLLQDSIPTFSLPTPDVIALEDGNFAFAWGDSPAQRVHIRRFSGPDLPLVTDVGDEAAWPASDSVAHVRMATAARLVSVVWSGSVDSVLEIQGQVLSY</sequence>